<dbReference type="GO" id="GO:0031011">
    <property type="term" value="C:Ino80 complex"/>
    <property type="evidence" value="ECO:0007669"/>
    <property type="project" value="InterPro"/>
</dbReference>
<feature type="compositionally biased region" description="Polar residues" evidence="3">
    <location>
        <begin position="258"/>
        <end position="267"/>
    </location>
</feature>
<feature type="region of interest" description="Disordered" evidence="3">
    <location>
        <begin position="232"/>
        <end position="307"/>
    </location>
</feature>
<feature type="region of interest" description="Disordered" evidence="3">
    <location>
        <begin position="506"/>
        <end position="539"/>
    </location>
</feature>
<dbReference type="InterPro" id="IPR044867">
    <property type="entry name" value="DEUBAD_dom"/>
</dbReference>
<dbReference type="PROSITE" id="PS51916">
    <property type="entry name" value="DEUBAD"/>
    <property type="match status" value="1"/>
</dbReference>
<feature type="compositionally biased region" description="Polar residues" evidence="3">
    <location>
        <begin position="239"/>
        <end position="248"/>
    </location>
</feature>
<dbReference type="AlphaFoldDB" id="A0A8X7YFH4"/>
<dbReference type="CDD" id="cd21865">
    <property type="entry name" value="DEUBAD_NFRKB"/>
    <property type="match status" value="1"/>
</dbReference>
<evidence type="ECO:0000256" key="3">
    <source>
        <dbReference type="SAM" id="MobiDB-lite"/>
    </source>
</evidence>
<dbReference type="EMBL" id="JAAWWB010000027">
    <property type="protein sequence ID" value="KAG6749999.1"/>
    <property type="molecule type" value="Genomic_DNA"/>
</dbReference>
<name>A0A8X7YFH4_POPTO</name>
<feature type="compositionally biased region" description="Basic and acidic residues" evidence="3">
    <location>
        <begin position="506"/>
        <end position="516"/>
    </location>
</feature>
<keyword evidence="6" id="KW-1185">Reference proteome</keyword>
<sequence length="936" mass="105639">MAADQRRKRLNGASLAGCSSREPYRMKKNKSKNGLNAKSLISLEWDGNRKKVVAKKEQIGISQRDLMPFVDSVLHYHNPLADVFAVPREIFELQNLAEVLSYETWQNHLSEDERNLLMQFLPTGLGTEEVVEALLAGDNFHFGNPLLRWGASLCSGNLHPDVVLSQEQHLKADKKAFYSKLQDYHIDMITYLQKLKDTWESSKDPENEILQNIWRRSRSDADKKISPCDIESKFHSTGENESATSGSCSLVAEEKTSSSDTQNSPVTKSGEVQKRICEKGSMKEKLRKSLVASDDARPGKGDKLHKRNIHHSDGAKYMSYLKISKKQHQLVKIMKQSGKSIQSKSLNCVLGDLDTLHVQPYEEFVKEEQKKLQEHWMQLANKDLPVAHAIWRERQFQRQEITKSLEEEIEGQLKYPVEHLEKDGHETLLQDQSNQCADQHDTNTEDQQEQNHEILFQDQQEQNHEIMLQDQHDQNNEIVVQDQQEQNHEIMLQDQHDQNNEIVLQDQHDHGSRNEESSISDYGDSGSGSQQNQSPHHLSSLSVCQDLNPIDMNMENNHVHLNANSDEASPHVSEYSGTMHVADASIDQGVPFSSGGDVWSAVSIPNSYYDSTANHEYASTGRLSLPHQVDEEQCSQLIDLESEVCEEETGKDLLHRQSDDGSFSSYPNHDRSGLLQSLFKGQVTIPYHNEQKPTGLDFQSPNDVIMQDGQYTGHIQGQLQSSLSLEQRQKNHIEDYMQQNISEDIYSEGGGFLIPRQGHAPLVNLQEWNVNPVRMPARLQSHPNDDGLLTQNWFSGEHQVRGDWNGAGGVSVSNQSIGSNVDQSLFSVLSQCNQLHMASPINQLHSGSPTNQRPNGTIDSVGSAEQFVLPRTYGMVSGVTPRVTNALPQPAHPLDYFSGRDPASSLMPDDMGWMALPQNSVLHDPMGKPYLRSWNR</sequence>
<feature type="domain" description="DEUBAD" evidence="4">
    <location>
        <begin position="87"/>
        <end position="198"/>
    </location>
</feature>
<evidence type="ECO:0000259" key="4">
    <source>
        <dbReference type="PROSITE" id="PS51916"/>
    </source>
</evidence>
<dbReference type="Proteomes" id="UP000886885">
    <property type="component" value="Chromosome 14A"/>
</dbReference>
<feature type="compositionally biased region" description="Basic residues" evidence="3">
    <location>
        <begin position="1"/>
        <end position="10"/>
    </location>
</feature>
<feature type="compositionally biased region" description="Basic and acidic residues" evidence="3">
    <location>
        <begin position="271"/>
        <end position="284"/>
    </location>
</feature>
<protein>
    <recommendedName>
        <fullName evidence="4">DEUBAD domain-containing protein</fullName>
    </recommendedName>
</protein>
<evidence type="ECO:0000256" key="1">
    <source>
        <dbReference type="ARBA" id="ARBA00004123"/>
    </source>
</evidence>
<gene>
    <name evidence="5" type="ORF">POTOM_047077</name>
</gene>
<evidence type="ECO:0000313" key="5">
    <source>
        <dbReference type="EMBL" id="KAG6749999.1"/>
    </source>
</evidence>
<reference evidence="5" key="1">
    <citation type="journal article" date="2020" name="bioRxiv">
        <title>Hybrid origin of Populus tomentosa Carr. identified through genome sequencing and phylogenomic analysis.</title>
        <authorList>
            <person name="An X."/>
            <person name="Gao K."/>
            <person name="Chen Z."/>
            <person name="Li J."/>
            <person name="Yang X."/>
            <person name="Yang X."/>
            <person name="Zhou J."/>
            <person name="Guo T."/>
            <person name="Zhao T."/>
            <person name="Huang S."/>
            <person name="Miao D."/>
            <person name="Khan W.U."/>
            <person name="Rao P."/>
            <person name="Ye M."/>
            <person name="Lei B."/>
            <person name="Liao W."/>
            <person name="Wang J."/>
            <person name="Ji L."/>
            <person name="Li Y."/>
            <person name="Guo B."/>
            <person name="Mustafa N.S."/>
            <person name="Li S."/>
            <person name="Yun Q."/>
            <person name="Keller S.R."/>
            <person name="Mao J."/>
            <person name="Zhang R."/>
            <person name="Strauss S.H."/>
        </authorList>
    </citation>
    <scope>NUCLEOTIDE SEQUENCE</scope>
    <source>
        <strain evidence="5">GM15</strain>
        <tissue evidence="5">Leaf</tissue>
    </source>
</reference>
<evidence type="ECO:0000256" key="2">
    <source>
        <dbReference type="ARBA" id="ARBA00023242"/>
    </source>
</evidence>
<keyword evidence="2" id="KW-0539">Nucleus</keyword>
<dbReference type="InterPro" id="IPR024867">
    <property type="entry name" value="NFRKB"/>
</dbReference>
<organism evidence="5 6">
    <name type="scientific">Populus tomentosa</name>
    <name type="common">Chinese white poplar</name>
    <dbReference type="NCBI Taxonomy" id="118781"/>
    <lineage>
        <taxon>Eukaryota</taxon>
        <taxon>Viridiplantae</taxon>
        <taxon>Streptophyta</taxon>
        <taxon>Embryophyta</taxon>
        <taxon>Tracheophyta</taxon>
        <taxon>Spermatophyta</taxon>
        <taxon>Magnoliopsida</taxon>
        <taxon>eudicotyledons</taxon>
        <taxon>Gunneridae</taxon>
        <taxon>Pentapetalae</taxon>
        <taxon>rosids</taxon>
        <taxon>fabids</taxon>
        <taxon>Malpighiales</taxon>
        <taxon>Salicaceae</taxon>
        <taxon>Saliceae</taxon>
        <taxon>Populus</taxon>
    </lineage>
</organism>
<dbReference type="PANTHER" id="PTHR13052:SF2">
    <property type="entry name" value="NUCLEAR FACTOR KAPPA-B-BINDING PROTEIN"/>
    <property type="match status" value="1"/>
</dbReference>
<evidence type="ECO:0000313" key="6">
    <source>
        <dbReference type="Proteomes" id="UP000886885"/>
    </source>
</evidence>
<comment type="caution">
    <text evidence="5">The sequence shown here is derived from an EMBL/GenBank/DDBJ whole genome shotgun (WGS) entry which is preliminary data.</text>
</comment>
<dbReference type="OrthoDB" id="70874at2759"/>
<dbReference type="PANTHER" id="PTHR13052">
    <property type="entry name" value="NFRKB-RELATED"/>
    <property type="match status" value="1"/>
</dbReference>
<feature type="compositionally biased region" description="Low complexity" evidence="3">
    <location>
        <begin position="517"/>
        <end position="534"/>
    </location>
</feature>
<comment type="subcellular location">
    <subcellularLocation>
        <location evidence="1">Nucleus</location>
    </subcellularLocation>
</comment>
<proteinExistence type="predicted"/>
<feature type="region of interest" description="Disordered" evidence="3">
    <location>
        <begin position="1"/>
        <end position="31"/>
    </location>
</feature>
<accession>A0A8X7YFH4</accession>